<dbReference type="RefSeq" id="WP_344428069.1">
    <property type="nucleotide sequence ID" value="NZ_BAAAQK010000032.1"/>
</dbReference>
<proteinExistence type="predicted"/>
<dbReference type="SUPFAM" id="SSF52218">
    <property type="entry name" value="Flavoproteins"/>
    <property type="match status" value="1"/>
</dbReference>
<evidence type="ECO:0000259" key="1">
    <source>
        <dbReference type="PROSITE" id="PS50902"/>
    </source>
</evidence>
<dbReference type="InterPro" id="IPR008254">
    <property type="entry name" value="Flavodoxin/NO_synth"/>
</dbReference>
<dbReference type="Pfam" id="PF12724">
    <property type="entry name" value="Flavodoxin_5"/>
    <property type="match status" value="1"/>
</dbReference>
<dbReference type="PANTHER" id="PTHR38030">
    <property type="entry name" value="PROTOPORPHYRINOGEN IX DEHYDROGENASE [MENAQUINONE]"/>
    <property type="match status" value="1"/>
</dbReference>
<dbReference type="EMBL" id="BAAAQK010000032">
    <property type="protein sequence ID" value="GAA1880634.1"/>
    <property type="molecule type" value="Genomic_DNA"/>
</dbReference>
<dbReference type="PROSITE" id="PS00201">
    <property type="entry name" value="FLAVODOXIN"/>
    <property type="match status" value="1"/>
</dbReference>
<keyword evidence="3" id="KW-1185">Reference proteome</keyword>
<reference evidence="2 3" key="1">
    <citation type="journal article" date="2019" name="Int. J. Syst. Evol. Microbiol.">
        <title>The Global Catalogue of Microorganisms (GCM) 10K type strain sequencing project: providing services to taxonomists for standard genome sequencing and annotation.</title>
        <authorList>
            <consortium name="The Broad Institute Genomics Platform"/>
            <consortium name="The Broad Institute Genome Sequencing Center for Infectious Disease"/>
            <person name="Wu L."/>
            <person name="Ma J."/>
        </authorList>
    </citation>
    <scope>NUCLEOTIDE SEQUENCE [LARGE SCALE GENOMIC DNA]</scope>
    <source>
        <strain evidence="2 3">JCM 16009</strain>
    </source>
</reference>
<comment type="caution">
    <text evidence="2">The sequence shown here is derived from an EMBL/GenBank/DDBJ whole genome shotgun (WGS) entry which is preliminary data.</text>
</comment>
<dbReference type="InterPro" id="IPR001226">
    <property type="entry name" value="Flavodoxin_CS"/>
</dbReference>
<gene>
    <name evidence="2" type="ORF">GCM10009836_72410</name>
</gene>
<dbReference type="PANTHER" id="PTHR38030:SF2">
    <property type="entry name" value="PROTOPORPHYRINOGEN IX DEHYDROGENASE [QUINONE]"/>
    <property type="match status" value="1"/>
</dbReference>
<protein>
    <submittedName>
        <fullName evidence="2">Flavodoxin domain-containing protein</fullName>
    </submittedName>
</protein>
<dbReference type="InterPro" id="IPR026816">
    <property type="entry name" value="Flavodoxin_dom"/>
</dbReference>
<dbReference type="Gene3D" id="3.40.50.360">
    <property type="match status" value="1"/>
</dbReference>
<dbReference type="PROSITE" id="PS50902">
    <property type="entry name" value="FLAVODOXIN_LIKE"/>
    <property type="match status" value="1"/>
</dbReference>
<dbReference type="Proteomes" id="UP001500449">
    <property type="component" value="Unassembled WGS sequence"/>
</dbReference>
<evidence type="ECO:0000313" key="2">
    <source>
        <dbReference type="EMBL" id="GAA1880634.1"/>
    </source>
</evidence>
<name>A0ABN2NPJ5_9PSEU</name>
<sequence length="191" mass="20433">MTTTRTGHPEVLVVYASRNGGTAGIADTIADELRANGLTVDVMSAHDASGDTMTLAGYGTVVLGSALYRGHWEKDALHFLRRHAVMLRGRRVWLFQSGPCGPQARADSERGAHEPAAVRRLREDVEAEPPITFGGVLDPATAHGFLARAMARGELAGDYRDPDRIRSWARTLTRTGSRPGGAHAGPVGRAV</sequence>
<dbReference type="InterPro" id="IPR052200">
    <property type="entry name" value="Protoporphyrinogen_IX_DH"/>
</dbReference>
<feature type="domain" description="Flavodoxin-like" evidence="1">
    <location>
        <begin position="11"/>
        <end position="173"/>
    </location>
</feature>
<dbReference type="InterPro" id="IPR029039">
    <property type="entry name" value="Flavoprotein-like_sf"/>
</dbReference>
<accession>A0ABN2NPJ5</accession>
<organism evidence="2 3">
    <name type="scientific">Pseudonocardia ailaonensis</name>
    <dbReference type="NCBI Taxonomy" id="367279"/>
    <lineage>
        <taxon>Bacteria</taxon>
        <taxon>Bacillati</taxon>
        <taxon>Actinomycetota</taxon>
        <taxon>Actinomycetes</taxon>
        <taxon>Pseudonocardiales</taxon>
        <taxon>Pseudonocardiaceae</taxon>
        <taxon>Pseudonocardia</taxon>
    </lineage>
</organism>
<evidence type="ECO:0000313" key="3">
    <source>
        <dbReference type="Proteomes" id="UP001500449"/>
    </source>
</evidence>